<organism evidence="2 3">
    <name type="scientific">Prorocentrum cordatum</name>
    <dbReference type="NCBI Taxonomy" id="2364126"/>
    <lineage>
        <taxon>Eukaryota</taxon>
        <taxon>Sar</taxon>
        <taxon>Alveolata</taxon>
        <taxon>Dinophyceae</taxon>
        <taxon>Prorocentrales</taxon>
        <taxon>Prorocentraceae</taxon>
        <taxon>Prorocentrum</taxon>
    </lineage>
</organism>
<protein>
    <submittedName>
        <fullName evidence="2">Uncharacterized protein</fullName>
    </submittedName>
</protein>
<dbReference type="InterPro" id="IPR011990">
    <property type="entry name" value="TPR-like_helical_dom_sf"/>
</dbReference>
<reference evidence="2" key="1">
    <citation type="submission" date="2023-10" db="EMBL/GenBank/DDBJ databases">
        <authorList>
            <person name="Chen Y."/>
            <person name="Shah S."/>
            <person name="Dougan E. K."/>
            <person name="Thang M."/>
            <person name="Chan C."/>
        </authorList>
    </citation>
    <scope>NUCLEOTIDE SEQUENCE [LARGE SCALE GENOMIC DNA]</scope>
</reference>
<feature type="compositionally biased region" description="Basic and acidic residues" evidence="1">
    <location>
        <begin position="24"/>
        <end position="34"/>
    </location>
</feature>
<proteinExistence type="predicted"/>
<dbReference type="Gene3D" id="1.25.40.10">
    <property type="entry name" value="Tetratricopeptide repeat domain"/>
    <property type="match status" value="1"/>
</dbReference>
<feature type="non-terminal residue" evidence="2">
    <location>
        <position position="378"/>
    </location>
</feature>
<evidence type="ECO:0000256" key="1">
    <source>
        <dbReference type="SAM" id="MobiDB-lite"/>
    </source>
</evidence>
<name>A0ABN9TSN9_9DINO</name>
<dbReference type="Proteomes" id="UP001189429">
    <property type="component" value="Unassembled WGS sequence"/>
</dbReference>
<dbReference type="EMBL" id="CAUYUJ010015039">
    <property type="protein sequence ID" value="CAK0849188.1"/>
    <property type="molecule type" value="Genomic_DNA"/>
</dbReference>
<sequence length="378" mass="40727">MEVHGDVDDGVEEVVEGVRSSDMANKREGDKGVAMEEEEGDLDMKEAVDVVAEAGIDGGFEEREGDKGVAMEKDRDVDMKEAVDVVAEVGVDGGFEKAVRAVLTSSDARERRGPELCWDSACIAVDGSREVQEQDGDVLKLEQLVARIQRLGDQCEIAWTAPCAQCGGNVLDPRLRDVSFLRVFLAVCISYLGAEDLLAPGRQRREHLGRRYEFACRCPRCAGPFDDVLVHPCPRPGCEGSVRLGARACVPTSASACCTCGSAPSARHVRRLAREDAAREAQLVAASGGQAGGGALKAIVLQSERPQHYLARGLARLRYDRCAASGDVDGAIAAARREERAWRVLRRSPPRLWAACLERLAAALLAGPGPAPRARLRE</sequence>
<evidence type="ECO:0000313" key="3">
    <source>
        <dbReference type="Proteomes" id="UP001189429"/>
    </source>
</evidence>
<comment type="caution">
    <text evidence="2">The sequence shown here is derived from an EMBL/GenBank/DDBJ whole genome shotgun (WGS) entry which is preliminary data.</text>
</comment>
<keyword evidence="3" id="KW-1185">Reference proteome</keyword>
<evidence type="ECO:0000313" key="2">
    <source>
        <dbReference type="EMBL" id="CAK0849188.1"/>
    </source>
</evidence>
<gene>
    <name evidence="2" type="ORF">PCOR1329_LOCUS41937</name>
</gene>
<accession>A0ABN9TSN9</accession>
<feature type="region of interest" description="Disordered" evidence="1">
    <location>
        <begin position="18"/>
        <end position="41"/>
    </location>
</feature>